<keyword evidence="3" id="KW-1185">Reference proteome</keyword>
<organism evidence="2 3">
    <name type="scientific">Chryseosolibacter histidini</name>
    <dbReference type="NCBI Taxonomy" id="2782349"/>
    <lineage>
        <taxon>Bacteria</taxon>
        <taxon>Pseudomonadati</taxon>
        <taxon>Bacteroidota</taxon>
        <taxon>Cytophagia</taxon>
        <taxon>Cytophagales</taxon>
        <taxon>Chryseotaleaceae</taxon>
        <taxon>Chryseosolibacter</taxon>
    </lineage>
</organism>
<feature type="domain" description="DUF4261" evidence="1">
    <location>
        <begin position="203"/>
        <end position="278"/>
    </location>
</feature>
<comment type="caution">
    <text evidence="2">The sequence shown here is derived from an EMBL/GenBank/DDBJ whole genome shotgun (WGS) entry which is preliminary data.</text>
</comment>
<gene>
    <name evidence="2" type="ORF">KK083_05935</name>
</gene>
<dbReference type="Proteomes" id="UP001319200">
    <property type="component" value="Unassembled WGS sequence"/>
</dbReference>
<dbReference type="EMBL" id="JAHESF010000004">
    <property type="protein sequence ID" value="MBT1696406.1"/>
    <property type="molecule type" value="Genomic_DNA"/>
</dbReference>
<accession>A0AAP2DHD5</accession>
<dbReference type="InterPro" id="IPR025357">
    <property type="entry name" value="DUF4261"/>
</dbReference>
<dbReference type="RefSeq" id="WP_254161688.1">
    <property type="nucleotide sequence ID" value="NZ_JAHESF010000004.1"/>
</dbReference>
<sequence>MSLFNWKKKEEPAPEPERLYNNDEMLFARLLFETNPQFDDKILLQEISKQFAQVEPAPNDRDDARQYFFRDYMASFKEGSLPAQCTIFRPAASDIQKSLEKAYQQLWHWREAKEATANCRYELVVSDLMSRTLPYKQRNELFQKFVIAVATAMQPKAIYFPTSEKVVETSTYLSMMALDGVEYLYGLLNVRLFNLPDQSMLMDTVGLHAFGLPDFQFQFKDHDPSTIAGLLSSYGHYIFGYGSVILNGETVEGVEQGSKWKCLYDASALPPNRNVLNLRE</sequence>
<evidence type="ECO:0000313" key="2">
    <source>
        <dbReference type="EMBL" id="MBT1696406.1"/>
    </source>
</evidence>
<name>A0AAP2DHD5_9BACT</name>
<evidence type="ECO:0000259" key="1">
    <source>
        <dbReference type="Pfam" id="PF14080"/>
    </source>
</evidence>
<protein>
    <submittedName>
        <fullName evidence="2">DUF4261 domain-containing protein</fullName>
    </submittedName>
</protein>
<dbReference type="Pfam" id="PF14080">
    <property type="entry name" value="DUF4261"/>
    <property type="match status" value="1"/>
</dbReference>
<reference evidence="2 3" key="1">
    <citation type="submission" date="2021-05" db="EMBL/GenBank/DDBJ databases">
        <title>A Polyphasic approach of four new species of the genus Ohtaekwangia: Ohtaekwangia histidinii sp. nov., Ohtaekwangia cretensis sp. nov., Ohtaekwangia indiensis sp. nov., Ohtaekwangia reichenbachii sp. nov. from diverse environment.</title>
        <authorList>
            <person name="Octaviana S."/>
        </authorList>
    </citation>
    <scope>NUCLEOTIDE SEQUENCE [LARGE SCALE GENOMIC DNA]</scope>
    <source>
        <strain evidence="2 3">PWU4</strain>
    </source>
</reference>
<dbReference type="AlphaFoldDB" id="A0AAP2DHD5"/>
<evidence type="ECO:0000313" key="3">
    <source>
        <dbReference type="Proteomes" id="UP001319200"/>
    </source>
</evidence>
<proteinExistence type="predicted"/>